<organism evidence="2 3">
    <name type="scientific">Romanomermis culicivorax</name>
    <name type="common">Nematode worm</name>
    <dbReference type="NCBI Taxonomy" id="13658"/>
    <lineage>
        <taxon>Eukaryota</taxon>
        <taxon>Metazoa</taxon>
        <taxon>Ecdysozoa</taxon>
        <taxon>Nematoda</taxon>
        <taxon>Enoplea</taxon>
        <taxon>Dorylaimia</taxon>
        <taxon>Mermithida</taxon>
        <taxon>Mermithoidea</taxon>
        <taxon>Mermithidae</taxon>
        <taxon>Romanomermis</taxon>
    </lineage>
</organism>
<evidence type="ECO:0000313" key="3">
    <source>
        <dbReference type="WBParaSite" id="nRc.2.0.1.t28626-RA"/>
    </source>
</evidence>
<dbReference type="WBParaSite" id="nRc.2.0.1.t28626-RA">
    <property type="protein sequence ID" value="nRc.2.0.1.t28626-RA"/>
    <property type="gene ID" value="nRc.2.0.1.g28626"/>
</dbReference>
<feature type="region of interest" description="Disordered" evidence="1">
    <location>
        <begin position="178"/>
        <end position="203"/>
    </location>
</feature>
<feature type="compositionally biased region" description="Low complexity" evidence="1">
    <location>
        <begin position="121"/>
        <end position="138"/>
    </location>
</feature>
<feature type="region of interest" description="Disordered" evidence="1">
    <location>
        <begin position="1"/>
        <end position="61"/>
    </location>
</feature>
<name>A0A915JRY7_ROMCU</name>
<sequence>PHCGPPKKVAPKTTGTGLLTAREPEKSSRSESSSENKPSQLHDLPMVEQTNPTKKIDKAAAEKLNISATPLTDVQSEPVKAFPRLSQHVAIDDKSSRSESSNSNAFSTSTKVKKSFVVNQKKNVSSDQSSSEKSTSSSKDMRHKMAAFLTKTLSKISSAVGSSKVAVKKTAAGGSSVFTKTKDASKIQNVKKASRSILKKAKN</sequence>
<proteinExistence type="predicted"/>
<feature type="region of interest" description="Disordered" evidence="1">
    <location>
        <begin position="89"/>
        <end position="143"/>
    </location>
</feature>
<keyword evidence="2" id="KW-1185">Reference proteome</keyword>
<evidence type="ECO:0000313" key="2">
    <source>
        <dbReference type="Proteomes" id="UP000887565"/>
    </source>
</evidence>
<evidence type="ECO:0000256" key="1">
    <source>
        <dbReference type="SAM" id="MobiDB-lite"/>
    </source>
</evidence>
<reference evidence="3" key="1">
    <citation type="submission" date="2022-11" db="UniProtKB">
        <authorList>
            <consortium name="WormBaseParasite"/>
        </authorList>
    </citation>
    <scope>IDENTIFICATION</scope>
</reference>
<feature type="compositionally biased region" description="Basic residues" evidence="1">
    <location>
        <begin position="192"/>
        <end position="203"/>
    </location>
</feature>
<accession>A0A915JRY7</accession>
<dbReference type="Proteomes" id="UP000887565">
    <property type="component" value="Unplaced"/>
</dbReference>
<dbReference type="AlphaFoldDB" id="A0A915JRY7"/>
<feature type="compositionally biased region" description="Basic and acidic residues" evidence="1">
    <location>
        <begin position="22"/>
        <end position="34"/>
    </location>
</feature>
<feature type="compositionally biased region" description="Low complexity" evidence="1">
    <location>
        <begin position="98"/>
        <end position="109"/>
    </location>
</feature>
<protein>
    <submittedName>
        <fullName evidence="3">Uncharacterized protein</fullName>
    </submittedName>
</protein>